<gene>
    <name evidence="1" type="ORF">LXN57_04015</name>
</gene>
<protein>
    <submittedName>
        <fullName evidence="1">Uncharacterized protein</fullName>
    </submittedName>
</protein>
<name>A0ABT0XUD5_9ACTN</name>
<comment type="caution">
    <text evidence="1">The sequence shown here is derived from an EMBL/GenBank/DDBJ whole genome shotgun (WGS) entry which is preliminary data.</text>
</comment>
<dbReference type="Proteomes" id="UP001523216">
    <property type="component" value="Unassembled WGS sequence"/>
</dbReference>
<keyword evidence="2" id="KW-1185">Reference proteome</keyword>
<organism evidence="1 2">
    <name type="scientific">Paractinoplanes hotanensis</name>
    <dbReference type="NCBI Taxonomy" id="2906497"/>
    <lineage>
        <taxon>Bacteria</taxon>
        <taxon>Bacillati</taxon>
        <taxon>Actinomycetota</taxon>
        <taxon>Actinomycetes</taxon>
        <taxon>Micromonosporales</taxon>
        <taxon>Micromonosporaceae</taxon>
        <taxon>Paractinoplanes</taxon>
    </lineage>
</organism>
<evidence type="ECO:0000313" key="1">
    <source>
        <dbReference type="EMBL" id="MCM4076729.1"/>
    </source>
</evidence>
<dbReference type="EMBL" id="JAMQOL010000005">
    <property type="protein sequence ID" value="MCM4076729.1"/>
    <property type="molecule type" value="Genomic_DNA"/>
</dbReference>
<evidence type="ECO:0000313" key="2">
    <source>
        <dbReference type="Proteomes" id="UP001523216"/>
    </source>
</evidence>
<sequence>MQMLIGIAEGGADAERLDYLIHGVRSELLQLEVDAVEPVRAGVPPPGSGTVDVAAMGALLVSLGGSAESLTQMMTALRSWVGRTPAPRMIEMTVGDRTLRLSDASLAQQDRMIDEFVTAIRER</sequence>
<accession>A0ABT0XUD5</accession>
<proteinExistence type="predicted"/>
<dbReference type="RefSeq" id="WP_251796620.1">
    <property type="nucleotide sequence ID" value="NZ_JAMQOL010000005.1"/>
</dbReference>
<reference evidence="1 2" key="1">
    <citation type="submission" date="2022-06" db="EMBL/GenBank/DDBJ databases">
        <title>Actinoplanes abujensis sp. nov., isolated from Nigerian arid soil.</title>
        <authorList>
            <person name="Ding P."/>
        </authorList>
    </citation>
    <scope>NUCLEOTIDE SEQUENCE [LARGE SCALE GENOMIC DNA]</scope>
    <source>
        <strain evidence="2">TRM88002</strain>
    </source>
</reference>